<name>A0A934NQS1_9NOCA</name>
<dbReference type="InterPro" id="IPR050109">
    <property type="entry name" value="HTH-type_TetR-like_transc_reg"/>
</dbReference>
<organism evidence="4 5">
    <name type="scientific">Antrihabitans stalagmiti</name>
    <dbReference type="NCBI Taxonomy" id="2799499"/>
    <lineage>
        <taxon>Bacteria</taxon>
        <taxon>Bacillati</taxon>
        <taxon>Actinomycetota</taxon>
        <taxon>Actinomycetes</taxon>
        <taxon>Mycobacteriales</taxon>
        <taxon>Nocardiaceae</taxon>
        <taxon>Antrihabitans</taxon>
    </lineage>
</organism>
<dbReference type="InterPro" id="IPR001647">
    <property type="entry name" value="HTH_TetR"/>
</dbReference>
<protein>
    <submittedName>
        <fullName evidence="4">TetR/AcrR family transcriptional regulator</fullName>
    </submittedName>
</protein>
<evidence type="ECO:0000256" key="1">
    <source>
        <dbReference type="ARBA" id="ARBA00023125"/>
    </source>
</evidence>
<dbReference type="GO" id="GO:0003700">
    <property type="term" value="F:DNA-binding transcription factor activity"/>
    <property type="evidence" value="ECO:0007669"/>
    <property type="project" value="TreeGrafter"/>
</dbReference>
<evidence type="ECO:0000313" key="4">
    <source>
        <dbReference type="EMBL" id="MBJ8339619.1"/>
    </source>
</evidence>
<proteinExistence type="predicted"/>
<evidence type="ECO:0000259" key="3">
    <source>
        <dbReference type="PROSITE" id="PS50977"/>
    </source>
</evidence>
<dbReference type="Pfam" id="PF00440">
    <property type="entry name" value="TetR_N"/>
    <property type="match status" value="1"/>
</dbReference>
<keyword evidence="1 2" id="KW-0238">DNA-binding</keyword>
<dbReference type="EMBL" id="JAEMNV010000003">
    <property type="protein sequence ID" value="MBJ8339619.1"/>
    <property type="molecule type" value="Genomic_DNA"/>
</dbReference>
<gene>
    <name evidence="4" type="ORF">JGU71_12045</name>
</gene>
<comment type="caution">
    <text evidence="4">The sequence shown here is derived from an EMBL/GenBank/DDBJ whole genome shotgun (WGS) entry which is preliminary data.</text>
</comment>
<dbReference type="PANTHER" id="PTHR30055">
    <property type="entry name" value="HTH-TYPE TRANSCRIPTIONAL REGULATOR RUTR"/>
    <property type="match status" value="1"/>
</dbReference>
<evidence type="ECO:0000313" key="5">
    <source>
        <dbReference type="Proteomes" id="UP000655868"/>
    </source>
</evidence>
<sequence>MKPAAKRPRQPRMVIEERREQVLDAALRLLNRGGFSAVTMEAVSRELELAKPRIYAAYPGVEPLLLALLDRERERAIATLTDAMPAFDSDAEFDDILVGAATNLLHAVAADPDSWRPLLLPADDAPQQVRDNFEAGRQFALAQLRALLEWGATTRPDFADLDLELTAMSLLVVGEQGARLLLAAPDEFTAERFGRFTRSLLNLMSPNA</sequence>
<dbReference type="GO" id="GO:0000976">
    <property type="term" value="F:transcription cis-regulatory region binding"/>
    <property type="evidence" value="ECO:0007669"/>
    <property type="project" value="TreeGrafter"/>
</dbReference>
<dbReference type="InterPro" id="IPR009057">
    <property type="entry name" value="Homeodomain-like_sf"/>
</dbReference>
<feature type="domain" description="HTH tetR-type" evidence="3">
    <location>
        <begin position="16"/>
        <end position="76"/>
    </location>
</feature>
<feature type="DNA-binding region" description="H-T-H motif" evidence="2">
    <location>
        <begin position="39"/>
        <end position="58"/>
    </location>
</feature>
<keyword evidence="5" id="KW-1185">Reference proteome</keyword>
<dbReference type="PROSITE" id="PS50977">
    <property type="entry name" value="HTH_TETR_2"/>
    <property type="match status" value="1"/>
</dbReference>
<dbReference type="AlphaFoldDB" id="A0A934NQS1"/>
<dbReference type="PANTHER" id="PTHR30055:SF226">
    <property type="entry name" value="HTH-TYPE TRANSCRIPTIONAL REGULATOR PKSA"/>
    <property type="match status" value="1"/>
</dbReference>
<evidence type="ECO:0000256" key="2">
    <source>
        <dbReference type="PROSITE-ProRule" id="PRU00335"/>
    </source>
</evidence>
<dbReference type="Gene3D" id="1.10.357.10">
    <property type="entry name" value="Tetracycline Repressor, domain 2"/>
    <property type="match status" value="1"/>
</dbReference>
<reference evidence="4" key="1">
    <citation type="submission" date="2020-12" db="EMBL/GenBank/DDBJ databases">
        <title>Antrihabitans popcorni sp. nov. and Antrihabitans auranticaus sp. nov., isolated from a larva cave.</title>
        <authorList>
            <person name="Lee S.D."/>
            <person name="Kim I.S."/>
        </authorList>
    </citation>
    <scope>NUCLEOTIDE SEQUENCE</scope>
    <source>
        <strain evidence="4">YC3-6</strain>
    </source>
</reference>
<dbReference type="SUPFAM" id="SSF46689">
    <property type="entry name" value="Homeodomain-like"/>
    <property type="match status" value="1"/>
</dbReference>
<accession>A0A934NQS1</accession>
<dbReference type="RefSeq" id="WP_199704347.1">
    <property type="nucleotide sequence ID" value="NZ_JAEMNV010000003.1"/>
</dbReference>
<dbReference type="Proteomes" id="UP000655868">
    <property type="component" value="Unassembled WGS sequence"/>
</dbReference>